<gene>
    <name evidence="2" type="ORF">GLYMA_12G169000</name>
</gene>
<sequence length="71" mass="8525">MRNFFSALQSRLHFVVAPSFSLRLVKFPSFFFLLFFFLSDHFLYHLPCHDFYVSHESPSVLIRPTFFWVCG</sequence>
<evidence type="ECO:0000256" key="1">
    <source>
        <dbReference type="SAM" id="Phobius"/>
    </source>
</evidence>
<protein>
    <submittedName>
        <fullName evidence="2 3">Uncharacterized protein</fullName>
    </submittedName>
</protein>
<reference evidence="2 3" key="1">
    <citation type="journal article" date="2010" name="Nature">
        <title>Genome sequence of the palaeopolyploid soybean.</title>
        <authorList>
            <person name="Schmutz J."/>
            <person name="Cannon S.B."/>
            <person name="Schlueter J."/>
            <person name="Ma J."/>
            <person name="Mitros T."/>
            <person name="Nelson W."/>
            <person name="Hyten D.L."/>
            <person name="Song Q."/>
            <person name="Thelen J.J."/>
            <person name="Cheng J."/>
            <person name="Xu D."/>
            <person name="Hellsten U."/>
            <person name="May G.D."/>
            <person name="Yu Y."/>
            <person name="Sakurai T."/>
            <person name="Umezawa T."/>
            <person name="Bhattacharyya M.K."/>
            <person name="Sandhu D."/>
            <person name="Valliyodan B."/>
            <person name="Lindquist E."/>
            <person name="Peto M."/>
            <person name="Grant D."/>
            <person name="Shu S."/>
            <person name="Goodstein D."/>
            <person name="Barry K."/>
            <person name="Futrell-Griggs M."/>
            <person name="Abernathy B."/>
            <person name="Du J."/>
            <person name="Tian Z."/>
            <person name="Zhu L."/>
            <person name="Gill N."/>
            <person name="Joshi T."/>
            <person name="Libault M."/>
            <person name="Sethuraman A."/>
            <person name="Zhang X.-C."/>
            <person name="Shinozaki K."/>
            <person name="Nguyen H.T."/>
            <person name="Wing R.A."/>
            <person name="Cregan P."/>
            <person name="Specht J."/>
            <person name="Grimwood J."/>
            <person name="Rokhsar D."/>
            <person name="Stacey G."/>
            <person name="Shoemaker R.C."/>
            <person name="Jackson S.A."/>
        </authorList>
    </citation>
    <scope>NUCLEOTIDE SEQUENCE [LARGE SCALE GENOMIC DNA]</scope>
    <source>
        <strain evidence="3">cv. Williams 82</strain>
        <tissue evidence="2">Callus</tissue>
    </source>
</reference>
<reference evidence="3" key="2">
    <citation type="submission" date="2018-02" db="UniProtKB">
        <authorList>
            <consortium name="EnsemblPlants"/>
        </authorList>
    </citation>
    <scope>IDENTIFICATION</scope>
    <source>
        <strain evidence="3">Williams 82</strain>
    </source>
</reference>
<keyword evidence="4" id="KW-1185">Reference proteome</keyword>
<keyword evidence="1" id="KW-1133">Transmembrane helix</keyword>
<dbReference type="Proteomes" id="UP000008827">
    <property type="component" value="Chromosome 12"/>
</dbReference>
<evidence type="ECO:0000313" key="2">
    <source>
        <dbReference type="EMBL" id="KRH26352.1"/>
    </source>
</evidence>
<dbReference type="PaxDb" id="3847-GLYMA12G29041.1"/>
<reference evidence="2" key="3">
    <citation type="submission" date="2018-07" db="EMBL/GenBank/DDBJ databases">
        <title>WGS assembly of Glycine max.</title>
        <authorList>
            <person name="Schmutz J."/>
            <person name="Cannon S."/>
            <person name="Schlueter J."/>
            <person name="Ma J."/>
            <person name="Mitros T."/>
            <person name="Nelson W."/>
            <person name="Hyten D."/>
            <person name="Song Q."/>
            <person name="Thelen J."/>
            <person name="Cheng J."/>
            <person name="Xu D."/>
            <person name="Hellsten U."/>
            <person name="May G."/>
            <person name="Yu Y."/>
            <person name="Sakurai T."/>
            <person name="Umezawa T."/>
            <person name="Bhattacharyya M."/>
            <person name="Sandhu D."/>
            <person name="Valliyodan B."/>
            <person name="Lindquist E."/>
            <person name="Peto M."/>
            <person name="Grant D."/>
            <person name="Shu S."/>
            <person name="Goodstein D."/>
            <person name="Barry K."/>
            <person name="Futrell-Griggs M."/>
            <person name="Abernathy B."/>
            <person name="Du J."/>
            <person name="Tian Z."/>
            <person name="Zhu L."/>
            <person name="Gill N."/>
            <person name="Joshi T."/>
            <person name="Libault M."/>
            <person name="Sethuraman A."/>
            <person name="Zhang X."/>
            <person name="Shinozaki K."/>
            <person name="Nguyen H."/>
            <person name="Wing R."/>
            <person name="Cregan P."/>
            <person name="Specht J."/>
            <person name="Grimwood J."/>
            <person name="Rokhsar D."/>
            <person name="Stacey G."/>
            <person name="Shoemaker R."/>
            <person name="Jackson S."/>
        </authorList>
    </citation>
    <scope>NUCLEOTIDE SEQUENCE</scope>
    <source>
        <tissue evidence="2">Callus</tissue>
    </source>
</reference>
<dbReference type="EMBL" id="CM000845">
    <property type="protein sequence ID" value="KRH26352.1"/>
    <property type="molecule type" value="Genomic_DNA"/>
</dbReference>
<dbReference type="InParanoid" id="K7LVE5"/>
<dbReference type="HOGENOM" id="CLU_2745051_0_0_1"/>
<keyword evidence="1" id="KW-0472">Membrane</keyword>
<proteinExistence type="predicted"/>
<keyword evidence="1" id="KW-0812">Transmembrane</keyword>
<name>K7LVE5_SOYBN</name>
<evidence type="ECO:0000313" key="3">
    <source>
        <dbReference type="EnsemblPlants" id="KRH26352"/>
    </source>
</evidence>
<dbReference type="AlphaFoldDB" id="K7LVE5"/>
<organism evidence="3">
    <name type="scientific">Glycine max</name>
    <name type="common">Soybean</name>
    <name type="synonym">Glycine hispida</name>
    <dbReference type="NCBI Taxonomy" id="3847"/>
    <lineage>
        <taxon>Eukaryota</taxon>
        <taxon>Viridiplantae</taxon>
        <taxon>Streptophyta</taxon>
        <taxon>Embryophyta</taxon>
        <taxon>Tracheophyta</taxon>
        <taxon>Spermatophyta</taxon>
        <taxon>Magnoliopsida</taxon>
        <taxon>eudicotyledons</taxon>
        <taxon>Gunneridae</taxon>
        <taxon>Pentapetalae</taxon>
        <taxon>rosids</taxon>
        <taxon>fabids</taxon>
        <taxon>Fabales</taxon>
        <taxon>Fabaceae</taxon>
        <taxon>Papilionoideae</taxon>
        <taxon>50 kb inversion clade</taxon>
        <taxon>NPAAA clade</taxon>
        <taxon>indigoferoid/millettioid clade</taxon>
        <taxon>Phaseoleae</taxon>
        <taxon>Glycine</taxon>
        <taxon>Glycine subgen. Soja</taxon>
    </lineage>
</organism>
<dbReference type="Gramene" id="KRH26352">
    <property type="protein sequence ID" value="KRH26352"/>
    <property type="gene ID" value="GLYMA_12G169000"/>
</dbReference>
<evidence type="ECO:0000313" key="4">
    <source>
        <dbReference type="Proteomes" id="UP000008827"/>
    </source>
</evidence>
<feature type="transmembrane region" description="Helical" evidence="1">
    <location>
        <begin position="12"/>
        <end position="37"/>
    </location>
</feature>
<accession>K7LVE5</accession>
<dbReference type="EnsemblPlants" id="KRH26352">
    <property type="protein sequence ID" value="KRH26352"/>
    <property type="gene ID" value="GLYMA_12G169000"/>
</dbReference>